<name>A0A834MB79_RHYFE</name>
<comment type="caution">
    <text evidence="2">The sequence shown here is derived from an EMBL/GenBank/DDBJ whole genome shotgun (WGS) entry which is preliminary data.</text>
</comment>
<feature type="region of interest" description="Disordered" evidence="1">
    <location>
        <begin position="1"/>
        <end position="39"/>
    </location>
</feature>
<reference evidence="2" key="1">
    <citation type="submission" date="2020-08" db="EMBL/GenBank/DDBJ databases">
        <title>Genome sequencing and assembly of the red palm weevil Rhynchophorus ferrugineus.</title>
        <authorList>
            <person name="Dias G.B."/>
            <person name="Bergman C.M."/>
            <person name="Manee M."/>
        </authorList>
    </citation>
    <scope>NUCLEOTIDE SEQUENCE</scope>
    <source>
        <strain evidence="2">AA-2017</strain>
        <tissue evidence="2">Whole larva</tissue>
    </source>
</reference>
<sequence>MGLVGVKDSGYDGSIELQRQDGTGSGGTYAGSSSSSSSEQCSVCLSSAMSSSSSSDEEDLVLGRFKRRIKGFGAKASYKLDKRTYEGFEGMSPLSRPLLFDSVPPRLVRCARNLVCIHANIDFLWEQSLECTEACIFILYTIFYFWLYVEKIYEICLCEFIFRLSSPEEKLRNKLIKVRRHRCRLHVSRGFGVVSLYHSSGKSDPSSLSTRGCLKSQSIANFSVQG</sequence>
<keyword evidence="3" id="KW-1185">Reference proteome</keyword>
<feature type="compositionally biased region" description="Low complexity" evidence="1">
    <location>
        <begin position="30"/>
        <end position="39"/>
    </location>
</feature>
<evidence type="ECO:0000313" key="2">
    <source>
        <dbReference type="EMBL" id="KAF7275311.1"/>
    </source>
</evidence>
<protein>
    <submittedName>
        <fullName evidence="2">Uncharacterized protein</fullName>
    </submittedName>
</protein>
<gene>
    <name evidence="2" type="ORF">GWI33_011878</name>
</gene>
<proteinExistence type="predicted"/>
<accession>A0A834MB79</accession>
<evidence type="ECO:0000256" key="1">
    <source>
        <dbReference type="SAM" id="MobiDB-lite"/>
    </source>
</evidence>
<dbReference type="EMBL" id="JAACXV010010848">
    <property type="protein sequence ID" value="KAF7275311.1"/>
    <property type="molecule type" value="Genomic_DNA"/>
</dbReference>
<organism evidence="2 3">
    <name type="scientific">Rhynchophorus ferrugineus</name>
    <name type="common">Red palm weevil</name>
    <name type="synonym">Curculio ferrugineus</name>
    <dbReference type="NCBI Taxonomy" id="354439"/>
    <lineage>
        <taxon>Eukaryota</taxon>
        <taxon>Metazoa</taxon>
        <taxon>Ecdysozoa</taxon>
        <taxon>Arthropoda</taxon>
        <taxon>Hexapoda</taxon>
        <taxon>Insecta</taxon>
        <taxon>Pterygota</taxon>
        <taxon>Neoptera</taxon>
        <taxon>Endopterygota</taxon>
        <taxon>Coleoptera</taxon>
        <taxon>Polyphaga</taxon>
        <taxon>Cucujiformia</taxon>
        <taxon>Curculionidae</taxon>
        <taxon>Dryophthorinae</taxon>
        <taxon>Rhynchophorus</taxon>
    </lineage>
</organism>
<dbReference type="Proteomes" id="UP000625711">
    <property type="component" value="Unassembled WGS sequence"/>
</dbReference>
<evidence type="ECO:0000313" key="3">
    <source>
        <dbReference type="Proteomes" id="UP000625711"/>
    </source>
</evidence>
<dbReference type="AlphaFoldDB" id="A0A834MB79"/>